<keyword evidence="3" id="KW-1185">Reference proteome</keyword>
<dbReference type="EMBL" id="QWGR01000001">
    <property type="protein sequence ID" value="RIJ50755.1"/>
    <property type="molecule type" value="Genomic_DNA"/>
</dbReference>
<reference evidence="2 3" key="1">
    <citation type="submission" date="2018-08" db="EMBL/GenBank/DDBJ databases">
        <title>Pallidiluteibacterium maritimus gen. nov., sp. nov., isolated from coastal sediment.</title>
        <authorList>
            <person name="Zhou L.Y."/>
        </authorList>
    </citation>
    <scope>NUCLEOTIDE SEQUENCE [LARGE SCALE GENOMIC DNA]</scope>
    <source>
        <strain evidence="2 3">XSD2</strain>
    </source>
</reference>
<dbReference type="AlphaFoldDB" id="A0A399T7B3"/>
<evidence type="ECO:0000256" key="1">
    <source>
        <dbReference type="SAM" id="Phobius"/>
    </source>
</evidence>
<dbReference type="Proteomes" id="UP000265926">
    <property type="component" value="Unassembled WGS sequence"/>
</dbReference>
<gene>
    <name evidence="2" type="ORF">D1614_02165</name>
</gene>
<proteinExistence type="predicted"/>
<comment type="caution">
    <text evidence="2">The sequence shown here is derived from an EMBL/GenBank/DDBJ whole genome shotgun (WGS) entry which is preliminary data.</text>
</comment>
<feature type="transmembrane region" description="Helical" evidence="1">
    <location>
        <begin position="107"/>
        <end position="125"/>
    </location>
</feature>
<protein>
    <submittedName>
        <fullName evidence="2">Uncharacterized protein</fullName>
    </submittedName>
</protein>
<dbReference type="RefSeq" id="WP_119436223.1">
    <property type="nucleotide sequence ID" value="NZ_QWGR01000001.1"/>
</dbReference>
<dbReference type="OrthoDB" id="1096907at2"/>
<keyword evidence="1" id="KW-1133">Transmembrane helix</keyword>
<organism evidence="2 3">
    <name type="scientific">Maribellus luteus</name>
    <dbReference type="NCBI Taxonomy" id="2305463"/>
    <lineage>
        <taxon>Bacteria</taxon>
        <taxon>Pseudomonadati</taxon>
        <taxon>Bacteroidota</taxon>
        <taxon>Bacteroidia</taxon>
        <taxon>Marinilabiliales</taxon>
        <taxon>Prolixibacteraceae</taxon>
        <taxon>Maribellus</taxon>
    </lineage>
</organism>
<sequence length="126" mass="14345">MDPIILVISFIMTLAFLSFGVGTVTLERFRIIGTLVLVFLSMGFLFNATALLVMILFFPSSLFSTNGLIMFSSFTIMLVDTVWAWGRYLKNGIDSRVSLALVRYTQIAFFVWVINFLWGIVLLIWI</sequence>
<feature type="transmembrane region" description="Helical" evidence="1">
    <location>
        <begin position="63"/>
        <end position="86"/>
    </location>
</feature>
<name>A0A399T7B3_9BACT</name>
<evidence type="ECO:0000313" key="2">
    <source>
        <dbReference type="EMBL" id="RIJ50755.1"/>
    </source>
</evidence>
<keyword evidence="1" id="KW-0472">Membrane</keyword>
<feature type="transmembrane region" description="Helical" evidence="1">
    <location>
        <begin position="6"/>
        <end position="26"/>
    </location>
</feature>
<keyword evidence="1" id="KW-0812">Transmembrane</keyword>
<feature type="transmembrane region" description="Helical" evidence="1">
    <location>
        <begin position="33"/>
        <end position="57"/>
    </location>
</feature>
<evidence type="ECO:0000313" key="3">
    <source>
        <dbReference type="Proteomes" id="UP000265926"/>
    </source>
</evidence>
<accession>A0A399T7B3</accession>